<accession>A0A7X0T7B8</accession>
<dbReference type="InterPro" id="IPR002591">
    <property type="entry name" value="Phosphodiest/P_Trfase"/>
</dbReference>
<evidence type="ECO:0000313" key="1">
    <source>
        <dbReference type="EMBL" id="MBC1323828.1"/>
    </source>
</evidence>
<dbReference type="GO" id="GO:0016787">
    <property type="term" value="F:hydrolase activity"/>
    <property type="evidence" value="ECO:0007669"/>
    <property type="project" value="UniProtKB-ARBA"/>
</dbReference>
<dbReference type="Proteomes" id="UP000522007">
    <property type="component" value="Unassembled WGS sequence"/>
</dbReference>
<evidence type="ECO:0000313" key="2">
    <source>
        <dbReference type="Proteomes" id="UP000522007"/>
    </source>
</evidence>
<name>A0A7X0T7B8_LISWE</name>
<dbReference type="AlphaFoldDB" id="A0A7X0T7B8"/>
<dbReference type="PANTHER" id="PTHR10151">
    <property type="entry name" value="ECTONUCLEOTIDE PYROPHOSPHATASE/PHOSPHODIESTERASE"/>
    <property type="match status" value="1"/>
</dbReference>
<gene>
    <name evidence="1" type="ORF">HB853_12895</name>
</gene>
<dbReference type="CDD" id="cd16018">
    <property type="entry name" value="Enpp"/>
    <property type="match status" value="1"/>
</dbReference>
<dbReference type="InterPro" id="IPR017850">
    <property type="entry name" value="Alkaline_phosphatase_core_sf"/>
</dbReference>
<proteinExistence type="predicted"/>
<sequence>MDKHLIVISLDALGAVDLKDTSDLPVLHELIQSGTHIQEVETIYPSLTYPAHTSIITGHYPATHGIINNTKVQPDKDSPDWFWYKKAIQVPTLYDLAKEQGMTTAAFLWPVAAKSGIDYNIAEIFPNRFWLTQIMVSLHGSSPLFLIDMERKFGQLRKGINQPELDIFLTASVVDTIKTKRPTLLLAHLVDMDSMRHAHGVHSAEAKAALKRHDKRLAEIIQATKEAGIYENTVFAILGDHYQINVTHAIRLNILFAEKGWVTVEDKKIINWEVYAKSCDGSCYIYTKNTKYNQEIELLLQDMSELEQILTSDEIAHRGADTGATFMVEGKSGYYFMDDLYGPLYEEVTEEMLGKPGYYKAVHGYSPNKPDYKTTIIFNGPGINQGKKIASAHLVDEAPTFAKILGLQFPNTAGTVTEALFD</sequence>
<reference evidence="1 2" key="1">
    <citation type="submission" date="2020-03" db="EMBL/GenBank/DDBJ databases">
        <title>Soil Listeria distribution.</title>
        <authorList>
            <person name="Liao J."/>
            <person name="Wiedmann M."/>
        </authorList>
    </citation>
    <scope>NUCLEOTIDE SEQUENCE [LARGE SCALE GENOMIC DNA]</scope>
    <source>
        <strain evidence="1 2">FSL L7-1829</strain>
    </source>
</reference>
<dbReference type="EMBL" id="JAAROP010000018">
    <property type="protein sequence ID" value="MBC1323828.1"/>
    <property type="molecule type" value="Genomic_DNA"/>
</dbReference>
<organism evidence="1 2">
    <name type="scientific">Listeria welshimeri</name>
    <dbReference type="NCBI Taxonomy" id="1643"/>
    <lineage>
        <taxon>Bacteria</taxon>
        <taxon>Bacillati</taxon>
        <taxon>Bacillota</taxon>
        <taxon>Bacilli</taxon>
        <taxon>Bacillales</taxon>
        <taxon>Listeriaceae</taxon>
        <taxon>Listeria</taxon>
    </lineage>
</organism>
<protein>
    <submittedName>
        <fullName evidence="1">Alkaline phosphatase family protein</fullName>
    </submittedName>
</protein>
<dbReference type="SUPFAM" id="SSF53649">
    <property type="entry name" value="Alkaline phosphatase-like"/>
    <property type="match status" value="1"/>
</dbReference>
<dbReference type="PANTHER" id="PTHR10151:SF120">
    <property type="entry name" value="BIS(5'-ADENOSYL)-TRIPHOSPHATASE"/>
    <property type="match status" value="1"/>
</dbReference>
<comment type="caution">
    <text evidence="1">The sequence shown here is derived from an EMBL/GenBank/DDBJ whole genome shotgun (WGS) entry which is preliminary data.</text>
</comment>
<dbReference type="Gene3D" id="3.40.720.10">
    <property type="entry name" value="Alkaline Phosphatase, subunit A"/>
    <property type="match status" value="1"/>
</dbReference>
<dbReference type="Pfam" id="PF01663">
    <property type="entry name" value="Phosphodiest"/>
    <property type="match status" value="1"/>
</dbReference>